<name>A0ABU5S118_9BACT</name>
<dbReference type="EMBL" id="JAYGIL010000004">
    <property type="protein sequence ID" value="MEA5402163.1"/>
    <property type="molecule type" value="Genomic_DNA"/>
</dbReference>
<evidence type="ECO:0000313" key="1">
    <source>
        <dbReference type="EMBL" id="MEA5402163.1"/>
    </source>
</evidence>
<reference evidence="1 2" key="1">
    <citation type="submission" date="2023-12" db="EMBL/GenBank/DDBJ databases">
        <title>Novel species of the genus Arcicella isolated from rivers.</title>
        <authorList>
            <person name="Lu H."/>
        </authorList>
    </citation>
    <scope>NUCLEOTIDE SEQUENCE [LARGE SCALE GENOMIC DNA]</scope>
    <source>
        <strain evidence="1 2">DC2W</strain>
    </source>
</reference>
<dbReference type="RefSeq" id="WP_323326433.1">
    <property type="nucleotide sequence ID" value="NZ_JAYGIL010000004.1"/>
</dbReference>
<accession>A0ABU5S118</accession>
<dbReference type="Proteomes" id="UP001303899">
    <property type="component" value="Unassembled WGS sequence"/>
</dbReference>
<sequence length="270" mass="31733">MDMPTLVYPTNNSEGKISIRYYLNTDLKPKISESGEKLYPLYFKITVKRQATKGKSLSIKNMMTMDDFNILEQSINFHTLKELNEGLLPIVEKSSLDSYLEPSWSVITEKMLLYTIVTELNPFNKSDFDIKDVIFWFELYNTKISDSVNEYLKIGLKGLLEKESNSNNGLSYVYLRSLDWEKGNAYDLWYILKDFSPLFLSFFQIYSRCFQITANQNINNLSDEEIFAINEIADDMLKDFKNKIEYRKIVYKTPYYDSIINEILALFFNN</sequence>
<proteinExistence type="predicted"/>
<comment type="caution">
    <text evidence="1">The sequence shown here is derived from an EMBL/GenBank/DDBJ whole genome shotgun (WGS) entry which is preliminary data.</text>
</comment>
<protein>
    <submittedName>
        <fullName evidence="1">Uncharacterized protein</fullName>
    </submittedName>
</protein>
<gene>
    <name evidence="1" type="ORF">VB776_04525</name>
</gene>
<organism evidence="1 2">
    <name type="scientific">Arcicella gelida</name>
    <dbReference type="NCBI Taxonomy" id="2984195"/>
    <lineage>
        <taxon>Bacteria</taxon>
        <taxon>Pseudomonadati</taxon>
        <taxon>Bacteroidota</taxon>
        <taxon>Cytophagia</taxon>
        <taxon>Cytophagales</taxon>
        <taxon>Flectobacillaceae</taxon>
        <taxon>Arcicella</taxon>
    </lineage>
</organism>
<evidence type="ECO:0000313" key="2">
    <source>
        <dbReference type="Proteomes" id="UP001303899"/>
    </source>
</evidence>
<keyword evidence="2" id="KW-1185">Reference proteome</keyword>